<dbReference type="PANTHER" id="PTHR40763">
    <property type="entry name" value="MEMBRANE PROTEIN-RELATED"/>
    <property type="match status" value="1"/>
</dbReference>
<evidence type="ECO:0000259" key="2">
    <source>
        <dbReference type="Pfam" id="PF08044"/>
    </source>
</evidence>
<dbReference type="Proteomes" id="UP000252586">
    <property type="component" value="Unassembled WGS sequence"/>
</dbReference>
<dbReference type="OrthoDB" id="4772576at2"/>
<evidence type="ECO:0000313" key="3">
    <source>
        <dbReference type="EMBL" id="RBO91601.1"/>
    </source>
</evidence>
<keyword evidence="4" id="KW-1185">Reference proteome</keyword>
<protein>
    <submittedName>
        <fullName evidence="3">Uncharacterized protein DUF1707</fullName>
    </submittedName>
</protein>
<dbReference type="AlphaFoldDB" id="A0A366DND8"/>
<evidence type="ECO:0000256" key="1">
    <source>
        <dbReference type="SAM" id="MobiDB-lite"/>
    </source>
</evidence>
<dbReference type="InterPro" id="IPR012551">
    <property type="entry name" value="DUF1707_SHOCT-like"/>
</dbReference>
<dbReference type="STRING" id="1210090.GCA_001613185_00635"/>
<dbReference type="RefSeq" id="WP_084537281.1">
    <property type="nucleotide sequence ID" value="NZ_CP107943.1"/>
</dbReference>
<gene>
    <name evidence="3" type="ORF">DFR74_104305</name>
</gene>
<reference evidence="3 4" key="1">
    <citation type="submission" date="2018-06" db="EMBL/GenBank/DDBJ databases">
        <title>Genomic Encyclopedia of Type Strains, Phase IV (KMG-IV): sequencing the most valuable type-strain genomes for metagenomic binning, comparative biology and taxonomic classification.</title>
        <authorList>
            <person name="Goeker M."/>
        </authorList>
    </citation>
    <scope>NUCLEOTIDE SEQUENCE [LARGE SCALE GENOMIC DNA]</scope>
    <source>
        <strain evidence="3 4">DSM 44599</strain>
    </source>
</reference>
<name>A0A366DND8_9NOCA</name>
<comment type="caution">
    <text evidence="3">The sequence shown here is derived from an EMBL/GenBank/DDBJ whole genome shotgun (WGS) entry which is preliminary data.</text>
</comment>
<organism evidence="3 4">
    <name type="scientific">Nocardia puris</name>
    <dbReference type="NCBI Taxonomy" id="208602"/>
    <lineage>
        <taxon>Bacteria</taxon>
        <taxon>Bacillati</taxon>
        <taxon>Actinomycetota</taxon>
        <taxon>Actinomycetes</taxon>
        <taxon>Mycobacteriales</taxon>
        <taxon>Nocardiaceae</taxon>
        <taxon>Nocardia</taxon>
    </lineage>
</organism>
<feature type="region of interest" description="Disordered" evidence="1">
    <location>
        <begin position="1"/>
        <end position="42"/>
    </location>
</feature>
<sequence length="223" mass="23788">MSGGDASKRISGGRAGDLPDSHVGADAPANLPAPLPDSLPDVRAGDAEREVAARRLHIALEEGRLDLMELDRRLIAVYAAKTRAELATVTADLPDIGAAEPIELRTKSGSLDKRGPWTVPTEITAECRSGTIKIDFTSAWCPHREVRVHADVGSGNLVLIVPNGWQVDLDAVRVGSGSARSKVRGLPVAGTPRIRVDGRVGSGTVKARSPRRGFWSWVRGRPM</sequence>
<evidence type="ECO:0000313" key="4">
    <source>
        <dbReference type="Proteomes" id="UP000252586"/>
    </source>
</evidence>
<feature type="domain" description="DUF1707" evidence="2">
    <location>
        <begin position="42"/>
        <end position="94"/>
    </location>
</feature>
<dbReference type="Pfam" id="PF08044">
    <property type="entry name" value="DUF1707"/>
    <property type="match status" value="1"/>
</dbReference>
<dbReference type="PANTHER" id="PTHR40763:SF5">
    <property type="entry name" value="MEMBRANE PROTEIN"/>
    <property type="match status" value="1"/>
</dbReference>
<dbReference type="EMBL" id="QNRE01000004">
    <property type="protein sequence ID" value="RBO91601.1"/>
    <property type="molecule type" value="Genomic_DNA"/>
</dbReference>
<proteinExistence type="predicted"/>
<accession>A0A366DND8</accession>